<gene>
    <name evidence="1" type="ORF">EGV54_04890</name>
</gene>
<proteinExistence type="predicted"/>
<protein>
    <recommendedName>
        <fullName evidence="3">Phage protein</fullName>
    </recommendedName>
</protein>
<dbReference type="RefSeq" id="WP_065354323.1">
    <property type="nucleotide sequence ID" value="NZ_CAJESP010000003.1"/>
</dbReference>
<evidence type="ECO:0000313" key="1">
    <source>
        <dbReference type="EMBL" id="EGQ4384428.1"/>
    </source>
</evidence>
<dbReference type="Proteomes" id="UP000600220">
    <property type="component" value="Unassembled WGS sequence"/>
</dbReference>
<name>A0A8H9EPW6_STAPS</name>
<keyword evidence="2" id="KW-1185">Reference proteome</keyword>
<dbReference type="AlphaFoldDB" id="A0A8H9EPW6"/>
<evidence type="ECO:0008006" key="3">
    <source>
        <dbReference type="Google" id="ProtNLM"/>
    </source>
</evidence>
<accession>A0A8H9EPW6</accession>
<comment type="caution">
    <text evidence="1">The sequence shown here is derived from an EMBL/GenBank/DDBJ whole genome shotgun (WGS) entry which is preliminary data.</text>
</comment>
<organism evidence="1 2">
    <name type="scientific">Staphylococcus pseudintermedius</name>
    <dbReference type="NCBI Taxonomy" id="283734"/>
    <lineage>
        <taxon>Bacteria</taxon>
        <taxon>Bacillati</taxon>
        <taxon>Bacillota</taxon>
        <taxon>Bacilli</taxon>
        <taxon>Bacillales</taxon>
        <taxon>Staphylococcaceae</taxon>
        <taxon>Staphylococcus</taxon>
        <taxon>Staphylococcus intermedius group</taxon>
    </lineage>
</organism>
<evidence type="ECO:0000313" key="2">
    <source>
        <dbReference type="Proteomes" id="UP000600220"/>
    </source>
</evidence>
<sequence>MAHYSVRITRDKSFKKLKDKELEAIKEEAIESVYELIKKHIIAHNLSKDGGNSTVIEFDIDVNTPPVTRDKEYTTTIELL</sequence>
<reference evidence="1 2" key="1">
    <citation type="submission" date="2018-11" db="EMBL/GenBank/DDBJ databases">
        <authorList>
            <consortium name="Veterinary Laboratory Investigation and Response Network"/>
        </authorList>
    </citation>
    <scope>NUCLEOTIDE SEQUENCE [LARGE SCALE GENOMIC DNA]</scope>
    <source>
        <strain evidence="1 2">SPSE-18-VL-LA-PA-Ryan-0021</strain>
    </source>
</reference>
<dbReference type="EMBL" id="AAXKXX010000004">
    <property type="protein sequence ID" value="EGQ4384428.1"/>
    <property type="molecule type" value="Genomic_DNA"/>
</dbReference>